<evidence type="ECO:0000256" key="1">
    <source>
        <dbReference type="SAM" id="MobiDB-lite"/>
    </source>
</evidence>
<name>A0A8X7XFN1_POLSE</name>
<proteinExistence type="predicted"/>
<organism evidence="2 3">
    <name type="scientific">Polypterus senegalus</name>
    <name type="common">Senegal bichir</name>
    <dbReference type="NCBI Taxonomy" id="55291"/>
    <lineage>
        <taxon>Eukaryota</taxon>
        <taxon>Metazoa</taxon>
        <taxon>Chordata</taxon>
        <taxon>Craniata</taxon>
        <taxon>Vertebrata</taxon>
        <taxon>Euteleostomi</taxon>
        <taxon>Actinopterygii</taxon>
        <taxon>Polypteriformes</taxon>
        <taxon>Polypteridae</taxon>
        <taxon>Polypterus</taxon>
    </lineage>
</organism>
<dbReference type="AlphaFoldDB" id="A0A8X7XFN1"/>
<dbReference type="GO" id="GO:0005635">
    <property type="term" value="C:nuclear envelope"/>
    <property type="evidence" value="ECO:0007669"/>
    <property type="project" value="TreeGrafter"/>
</dbReference>
<dbReference type="PANTHER" id="PTHR10728">
    <property type="entry name" value="CYTOSOLIC PHOSPHOLIPASE A2"/>
    <property type="match status" value="1"/>
</dbReference>
<dbReference type="GO" id="GO:0005829">
    <property type="term" value="C:cytosol"/>
    <property type="evidence" value="ECO:0007669"/>
    <property type="project" value="TreeGrafter"/>
</dbReference>
<reference evidence="2 3" key="1">
    <citation type="journal article" date="2021" name="Cell">
        <title>Tracing the genetic footprints of vertebrate landing in non-teleost ray-finned fishes.</title>
        <authorList>
            <person name="Bi X."/>
            <person name="Wang K."/>
            <person name="Yang L."/>
            <person name="Pan H."/>
            <person name="Jiang H."/>
            <person name="Wei Q."/>
            <person name="Fang M."/>
            <person name="Yu H."/>
            <person name="Zhu C."/>
            <person name="Cai Y."/>
            <person name="He Y."/>
            <person name="Gan X."/>
            <person name="Zeng H."/>
            <person name="Yu D."/>
            <person name="Zhu Y."/>
            <person name="Jiang H."/>
            <person name="Qiu Q."/>
            <person name="Yang H."/>
            <person name="Zhang Y.E."/>
            <person name="Wang W."/>
            <person name="Zhu M."/>
            <person name="He S."/>
            <person name="Zhang G."/>
        </authorList>
    </citation>
    <scope>NUCLEOTIDE SEQUENCE [LARGE SCALE GENOMIC DNA]</scope>
    <source>
        <strain evidence="2">Bchr_013</strain>
    </source>
</reference>
<protein>
    <submittedName>
        <fullName evidence="2">PA24C phospholipase</fullName>
    </submittedName>
</protein>
<evidence type="ECO:0000313" key="3">
    <source>
        <dbReference type="Proteomes" id="UP000886611"/>
    </source>
</evidence>
<sequence length="181" mass="20581">MLMKEEKQRAARVEIRRAAQEAASTSTSEQTNENVQRKKEEENLECSSEVQYTVTGIWGSAMAHEETLRQYVKDNNLINIDNVIEKEFVSLVDAGLAINCAYPLMLHPKRKVDVIISLDYSDGDIYETLTLAKKFAEENNLRFPSVDTKHEQPEDCSVYSGPSTPTVIHMPLFNEFNKHGK</sequence>
<gene>
    <name evidence="2" type="primary">Pla2g4c_3</name>
    <name evidence="2" type="ORF">GTO96_0015833</name>
</gene>
<comment type="caution">
    <text evidence="2">The sequence shown here is derived from an EMBL/GenBank/DDBJ whole genome shotgun (WGS) entry which is preliminary data.</text>
</comment>
<accession>A0A8X7XFN1</accession>
<evidence type="ECO:0000313" key="2">
    <source>
        <dbReference type="EMBL" id="KAG2468200.1"/>
    </source>
</evidence>
<dbReference type="Proteomes" id="UP000886611">
    <property type="component" value="Unassembled WGS sequence"/>
</dbReference>
<dbReference type="GO" id="GO:0046475">
    <property type="term" value="P:glycerophospholipid catabolic process"/>
    <property type="evidence" value="ECO:0007669"/>
    <property type="project" value="TreeGrafter"/>
</dbReference>
<dbReference type="GO" id="GO:0047498">
    <property type="term" value="F:calcium-dependent phospholipase A2 activity"/>
    <property type="evidence" value="ECO:0007669"/>
    <property type="project" value="TreeGrafter"/>
</dbReference>
<feature type="non-terminal residue" evidence="2">
    <location>
        <position position="1"/>
    </location>
</feature>
<feature type="region of interest" description="Disordered" evidence="1">
    <location>
        <begin position="1"/>
        <end position="42"/>
    </location>
</feature>
<dbReference type="Gene3D" id="3.40.1090.10">
    <property type="entry name" value="Cytosolic phospholipase A2 catalytic domain"/>
    <property type="match status" value="1"/>
</dbReference>
<feature type="compositionally biased region" description="Low complexity" evidence="1">
    <location>
        <begin position="20"/>
        <end position="34"/>
    </location>
</feature>
<keyword evidence="3" id="KW-1185">Reference proteome</keyword>
<dbReference type="GO" id="GO:0005509">
    <property type="term" value="F:calcium ion binding"/>
    <property type="evidence" value="ECO:0007669"/>
    <property type="project" value="TreeGrafter"/>
</dbReference>
<feature type="non-terminal residue" evidence="2">
    <location>
        <position position="181"/>
    </location>
</feature>
<dbReference type="GO" id="GO:0005544">
    <property type="term" value="F:calcium-dependent phospholipid binding"/>
    <property type="evidence" value="ECO:0007669"/>
    <property type="project" value="TreeGrafter"/>
</dbReference>
<dbReference type="SUPFAM" id="SSF52151">
    <property type="entry name" value="FabD/lysophospholipase-like"/>
    <property type="match status" value="1"/>
</dbReference>
<feature type="compositionally biased region" description="Basic and acidic residues" evidence="1">
    <location>
        <begin position="1"/>
        <end position="19"/>
    </location>
</feature>
<dbReference type="EMBL" id="JAATIS010000485">
    <property type="protein sequence ID" value="KAG2468200.1"/>
    <property type="molecule type" value="Genomic_DNA"/>
</dbReference>
<dbReference type="GO" id="GO:0005654">
    <property type="term" value="C:nucleoplasm"/>
    <property type="evidence" value="ECO:0007669"/>
    <property type="project" value="TreeGrafter"/>
</dbReference>
<dbReference type="PANTHER" id="PTHR10728:SF39">
    <property type="entry name" value="CYTOSOLIC PHOSPHOLIPASE A2 GAMMA"/>
    <property type="match status" value="1"/>
</dbReference>
<dbReference type="InterPro" id="IPR016035">
    <property type="entry name" value="Acyl_Trfase/lysoPLipase"/>
</dbReference>